<name>A0A5B7FD46_PORTR</name>
<dbReference type="Proteomes" id="UP000324222">
    <property type="component" value="Unassembled WGS sequence"/>
</dbReference>
<organism evidence="1 2">
    <name type="scientific">Portunus trituberculatus</name>
    <name type="common">Swimming crab</name>
    <name type="synonym">Neptunus trituberculatus</name>
    <dbReference type="NCBI Taxonomy" id="210409"/>
    <lineage>
        <taxon>Eukaryota</taxon>
        <taxon>Metazoa</taxon>
        <taxon>Ecdysozoa</taxon>
        <taxon>Arthropoda</taxon>
        <taxon>Crustacea</taxon>
        <taxon>Multicrustacea</taxon>
        <taxon>Malacostraca</taxon>
        <taxon>Eumalacostraca</taxon>
        <taxon>Eucarida</taxon>
        <taxon>Decapoda</taxon>
        <taxon>Pleocyemata</taxon>
        <taxon>Brachyura</taxon>
        <taxon>Eubrachyura</taxon>
        <taxon>Portunoidea</taxon>
        <taxon>Portunidae</taxon>
        <taxon>Portuninae</taxon>
        <taxon>Portunus</taxon>
    </lineage>
</organism>
<accession>A0A5B7FD46</accession>
<evidence type="ECO:0000313" key="2">
    <source>
        <dbReference type="Proteomes" id="UP000324222"/>
    </source>
</evidence>
<dbReference type="EMBL" id="VSRR010006248">
    <property type="protein sequence ID" value="MPC44372.1"/>
    <property type="molecule type" value="Genomic_DNA"/>
</dbReference>
<evidence type="ECO:0000313" key="1">
    <source>
        <dbReference type="EMBL" id="MPC44372.1"/>
    </source>
</evidence>
<keyword evidence="2" id="KW-1185">Reference proteome</keyword>
<comment type="caution">
    <text evidence="1">The sequence shown here is derived from an EMBL/GenBank/DDBJ whole genome shotgun (WGS) entry which is preliminary data.</text>
</comment>
<dbReference type="AlphaFoldDB" id="A0A5B7FD46"/>
<reference evidence="1 2" key="1">
    <citation type="submission" date="2019-05" db="EMBL/GenBank/DDBJ databases">
        <title>Another draft genome of Portunus trituberculatus and its Hox gene families provides insights of decapod evolution.</title>
        <authorList>
            <person name="Jeong J.-H."/>
            <person name="Song I."/>
            <person name="Kim S."/>
            <person name="Choi T."/>
            <person name="Kim D."/>
            <person name="Ryu S."/>
            <person name="Kim W."/>
        </authorList>
    </citation>
    <scope>NUCLEOTIDE SEQUENCE [LARGE SCALE GENOMIC DNA]</scope>
    <source>
        <tissue evidence="1">Muscle</tissue>
    </source>
</reference>
<sequence length="135" mass="15579">MKIRNLVRVQVFVRHSTPLVDSQESHQEKSYDDIFMDGDSSSPPFSPPLLSCLSPVFTYVSYTIVSKHPSTSSQESDYKKSRKTATIEKKFEVFDHYAWEEKTMVTVHVTGLRESTLCIIRANKMRMEAFTVFMT</sequence>
<protein>
    <submittedName>
        <fullName evidence="1">Uncharacterized protein</fullName>
    </submittedName>
</protein>
<proteinExistence type="predicted"/>
<gene>
    <name evidence="1" type="ORF">E2C01_038044</name>
</gene>